<dbReference type="RefSeq" id="WP_055654967.1">
    <property type="nucleotide sequence ID" value="NZ_CABIXC010000004.1"/>
</dbReference>
<dbReference type="PANTHER" id="PTHR34296:SF2">
    <property type="entry name" value="ABC TRANSPORTER GUANOSINE-BINDING PROTEIN NUPN"/>
    <property type="match status" value="1"/>
</dbReference>
<proteinExistence type="inferred from homology"/>
<dbReference type="InterPro" id="IPR050957">
    <property type="entry name" value="BMP_lipoprotein"/>
</dbReference>
<evidence type="ECO:0000256" key="4">
    <source>
        <dbReference type="ARBA" id="ARBA00022729"/>
    </source>
</evidence>
<dbReference type="PANTHER" id="PTHR34296">
    <property type="entry name" value="TRANSCRIPTIONAL ACTIVATOR PROTEIN MED"/>
    <property type="match status" value="1"/>
</dbReference>
<dbReference type="Proteomes" id="UP000095651">
    <property type="component" value="Unassembled WGS sequence"/>
</dbReference>
<dbReference type="AlphaFoldDB" id="A0A174DET6"/>
<evidence type="ECO:0000256" key="3">
    <source>
        <dbReference type="ARBA" id="ARBA00022475"/>
    </source>
</evidence>
<dbReference type="InterPro" id="IPR028082">
    <property type="entry name" value="Peripla_BP_I"/>
</dbReference>
<evidence type="ECO:0000313" key="9">
    <source>
        <dbReference type="EMBL" id="CUO22515.1"/>
    </source>
</evidence>
<name>A0A174DET6_9FIRM</name>
<evidence type="ECO:0000259" key="8">
    <source>
        <dbReference type="Pfam" id="PF02608"/>
    </source>
</evidence>
<keyword evidence="6 9" id="KW-0449">Lipoprotein</keyword>
<evidence type="ECO:0000256" key="2">
    <source>
        <dbReference type="ARBA" id="ARBA00008610"/>
    </source>
</evidence>
<reference evidence="9 10" key="1">
    <citation type="submission" date="2015-09" db="EMBL/GenBank/DDBJ databases">
        <authorList>
            <consortium name="Pathogen Informatics"/>
        </authorList>
    </citation>
    <scope>NUCLEOTIDE SEQUENCE [LARGE SCALE GENOMIC DNA]</scope>
    <source>
        <strain evidence="9 10">2789STDY5608850</strain>
    </source>
</reference>
<dbReference type="SUPFAM" id="SSF53822">
    <property type="entry name" value="Periplasmic binding protein-like I"/>
    <property type="match status" value="1"/>
</dbReference>
<comment type="subcellular location">
    <subcellularLocation>
        <location evidence="1">Cell membrane</location>
        <topology evidence="1">Lipid-anchor</topology>
    </subcellularLocation>
</comment>
<dbReference type="PROSITE" id="PS51257">
    <property type="entry name" value="PROKAR_LIPOPROTEIN"/>
    <property type="match status" value="1"/>
</dbReference>
<feature type="domain" description="ABC transporter substrate-binding protein PnrA-like" evidence="8">
    <location>
        <begin position="43"/>
        <end position="334"/>
    </location>
</feature>
<evidence type="ECO:0000313" key="10">
    <source>
        <dbReference type="Proteomes" id="UP000095651"/>
    </source>
</evidence>
<evidence type="ECO:0000256" key="6">
    <source>
        <dbReference type="ARBA" id="ARBA00023288"/>
    </source>
</evidence>
<dbReference type="Pfam" id="PF02608">
    <property type="entry name" value="Bmp"/>
    <property type="match status" value="1"/>
</dbReference>
<keyword evidence="4 7" id="KW-0732">Signal</keyword>
<evidence type="ECO:0000256" key="1">
    <source>
        <dbReference type="ARBA" id="ARBA00004193"/>
    </source>
</evidence>
<keyword evidence="5" id="KW-0472">Membrane</keyword>
<feature type="signal peptide" evidence="7">
    <location>
        <begin position="1"/>
        <end position="23"/>
    </location>
</feature>
<evidence type="ECO:0000256" key="7">
    <source>
        <dbReference type="SAM" id="SignalP"/>
    </source>
</evidence>
<dbReference type="InterPro" id="IPR003760">
    <property type="entry name" value="PnrA-like"/>
</dbReference>
<evidence type="ECO:0000256" key="5">
    <source>
        <dbReference type="ARBA" id="ARBA00023136"/>
    </source>
</evidence>
<accession>A0A174DET6</accession>
<comment type="similarity">
    <text evidence="2">Belongs to the BMP lipoprotein family.</text>
</comment>
<dbReference type="EMBL" id="CYZE01000004">
    <property type="protein sequence ID" value="CUO22515.1"/>
    <property type="molecule type" value="Genomic_DNA"/>
</dbReference>
<dbReference type="Gene3D" id="3.40.50.2300">
    <property type="match status" value="2"/>
</dbReference>
<gene>
    <name evidence="9" type="primary">tmpC_4</name>
    <name evidence="9" type="ORF">ERS852407_02207</name>
</gene>
<keyword evidence="3" id="KW-1003">Cell membrane</keyword>
<dbReference type="GO" id="GO:0005886">
    <property type="term" value="C:plasma membrane"/>
    <property type="evidence" value="ECO:0007669"/>
    <property type="project" value="UniProtKB-SubCell"/>
</dbReference>
<sequence>MRRAGRMAALALAAGLIVTTAGGCGKKIEEPTEAKAAKIGVVYTTTGLGDNNFNDMVNSGMEKAKAELNISYDYSEPSSNGEVVTMLREFAQTGEYDLVLALSSDAAAALEQVAGEYPDQNFTIIDTVLEADNISSIAKNGADQSFLCGVLAGYLTKEESLDRINGENKIGAVMGVDIPLLNAVVAGFEAGARYANPDVEVLSGVVGSFNDPAKAKEIADSMYRQGVDIILQGAGGSGMGVFNAAQECGGYAMGTGVNQNAISPDEIIATATFELPSIVYEEVKTVVDGTWKSGPKIWGLREGAVGYSVEGSNVKVPQEILDKVDAANKWFIDENIVLPSSTDEVDAWVSQNVK</sequence>
<feature type="chain" id="PRO_5008019964" evidence="7">
    <location>
        <begin position="24"/>
        <end position="354"/>
    </location>
</feature>
<organism evidence="9 10">
    <name type="scientific">Hungatella hathewayi</name>
    <dbReference type="NCBI Taxonomy" id="154046"/>
    <lineage>
        <taxon>Bacteria</taxon>
        <taxon>Bacillati</taxon>
        <taxon>Bacillota</taxon>
        <taxon>Clostridia</taxon>
        <taxon>Lachnospirales</taxon>
        <taxon>Lachnospiraceae</taxon>
        <taxon>Hungatella</taxon>
    </lineage>
</organism>
<protein>
    <submittedName>
        <fullName evidence="9">Basic membrane lipoprotein</fullName>
    </submittedName>
</protein>